<dbReference type="EMBL" id="KY523104">
    <property type="protein sequence ID" value="QKU34750.1"/>
    <property type="molecule type" value="Genomic_DNA"/>
</dbReference>
<proteinExistence type="predicted"/>
<protein>
    <submittedName>
        <fullName evidence="2">Uncharacterized protein</fullName>
    </submittedName>
</protein>
<dbReference type="Gene3D" id="3.10.470.10">
    <property type="entry name" value="Chromosomal protein MC1"/>
    <property type="match status" value="1"/>
</dbReference>
<dbReference type="SUPFAM" id="SSF102875">
    <property type="entry name" value="Chromosomal protein MC1"/>
    <property type="match status" value="1"/>
</dbReference>
<evidence type="ECO:0000256" key="1">
    <source>
        <dbReference type="SAM" id="MobiDB-lite"/>
    </source>
</evidence>
<dbReference type="InterPro" id="IPR036620">
    <property type="entry name" value="MC1_sf"/>
</dbReference>
<accession>A0A6N1NK85</accession>
<name>A0A6N1NK85_9VIRU</name>
<organism evidence="2">
    <name type="scientific">Tupanvirus soda lake</name>
    <dbReference type="NCBI Taxonomy" id="2126985"/>
    <lineage>
        <taxon>Viruses</taxon>
        <taxon>Varidnaviria</taxon>
        <taxon>Bamfordvirae</taxon>
        <taxon>Nucleocytoviricota</taxon>
        <taxon>Megaviricetes</taxon>
        <taxon>Imitervirales</taxon>
        <taxon>Mimiviridae</taxon>
        <taxon>Megamimivirinae</taxon>
        <taxon>Tupanvirus</taxon>
        <taxon>Tupanvirus salinum</taxon>
    </lineage>
</organism>
<dbReference type="GeneID" id="80518159"/>
<feature type="region of interest" description="Disordered" evidence="1">
    <location>
        <begin position="139"/>
        <end position="159"/>
    </location>
</feature>
<dbReference type="GO" id="GO:0042262">
    <property type="term" value="P:DNA protection"/>
    <property type="evidence" value="ECO:0007669"/>
    <property type="project" value="InterPro"/>
</dbReference>
<dbReference type="RefSeq" id="YP_010781395.1">
    <property type="nucleotide sequence ID" value="NC_075039.1"/>
</dbReference>
<sequence>MQNLGKDNYQVKVNIVDCIKPFDLTIFLIPRINKYLFIETIESFDAFTQNYGILNEYGVINIKWNLVSKDFKGIGISSELVDDRYLVTYFFGKEYPSWWNAEYYFEDFIEFSNVKLEDVNQIITTKSLTPTTNTIIDSECSDSDENSSNNFNNTKPSPNKVRYFKLIDTTTGKASGRYTGNTPKQAASKSFTSMLQKFKTNGIEIPQKIIIYLGESTRGSSRKIYAYEASRVKLPEPLEFIIRDQDTGESKTIVYLYRNQIKKISVPLNLKTC</sequence>
<reference evidence="2" key="1">
    <citation type="submission" date="2017-01" db="EMBL/GenBank/DDBJ databases">
        <authorList>
            <person name="Assis F.L."/>
            <person name="Abrahao J.S."/>
            <person name="Silva L."/>
            <person name="Khalil J.B."/>
            <person name="Rodrigues R."/>
            <person name="Silva L.S."/>
            <person name="Arantes T."/>
            <person name="Boratto P."/>
            <person name="Andrade M."/>
            <person name="Kroon E.G."/>
            <person name="Ribeiro B."/>
            <person name="Bergier I."/>
            <person name="Seligmann H."/>
            <person name="Ghigo E."/>
            <person name="Colson P."/>
            <person name="Levasseur A."/>
            <person name="Raoult D."/>
            <person name="Scola B.L."/>
        </authorList>
    </citation>
    <scope>NUCLEOTIDE SEQUENCE</scope>
    <source>
        <strain evidence="2">Soda lake</strain>
    </source>
</reference>
<evidence type="ECO:0000313" key="2">
    <source>
        <dbReference type="EMBL" id="QKU34750.1"/>
    </source>
</evidence>
<dbReference type="KEGG" id="vg:80518159"/>
<reference evidence="2" key="2">
    <citation type="journal article" date="2018" name="Nat. Commun.">
        <title>Tailed giant Tupanvirus possesses the most complete translational apparatus of the known virosphere.</title>
        <authorList>
            <person name="Abrahao J."/>
            <person name="Silva L."/>
            <person name="Silva L.S."/>
            <person name="Khalil J.Y.B."/>
            <person name="Rodrigues R."/>
            <person name="Arantes T."/>
            <person name="Assis F."/>
            <person name="Boratto P."/>
            <person name="Andrade M."/>
            <person name="Kroon E.G."/>
            <person name="Ribeiro B."/>
            <person name="Bergier I."/>
            <person name="Seligmann H."/>
            <person name="Ghigo E."/>
            <person name="Colson P."/>
            <person name="Levasseur A."/>
            <person name="Kroemer G."/>
            <person name="Raoult D."/>
            <person name="La Scola B."/>
        </authorList>
    </citation>
    <scope>NUCLEOTIDE SEQUENCE [LARGE SCALE GENOMIC DNA]</scope>
    <source>
        <strain evidence="2">Soda lake</strain>
    </source>
</reference>
<feature type="compositionally biased region" description="Low complexity" evidence="1">
    <location>
        <begin position="146"/>
        <end position="159"/>
    </location>
</feature>